<evidence type="ECO:0000256" key="1">
    <source>
        <dbReference type="SAM" id="MobiDB-lite"/>
    </source>
</evidence>
<sequence>MNVYTFGSHSEKGPAMTDQSEIQIEDEVDPRMEVLVPPEILAPAGSLKVVSRGFKVHAVAYSGGHLKWNLDFFRTGSSSRFARYSGGAGFINIEWWAPDTLPVGQSIYFKIQYQSLVGLYSRWARSHDFQIASVTRPSINLPSGGLVREKRPVITGKGERGAIIKLYQTGSTAVEYGRGTVQNSGSWSIPLTTDLPQGDTFSMGAGQTFNSQLIWAQDVRFTVIYPPVLGNVTVSDRTPTINGSGGLANATVEVFFVGASGGVQATAQVRANGTWTAVAPRNWSTGTHSITARQIAPNSRHHSGWAVEKAVDIPPPVPVITLPGSPLERGDAIRGTGFYSGATLVVRKSGTVVGGRVTTSGSTWSFIADQMWPGDWTITAEQTLNGQNSGRSTPRSFKVRPPKLKITDPAPGSPVPSSQKISGNNSLYWETTIAMQNGAGASVPGTVTQSTNYEWRFTPATALTPGSHTFKAVQTVSGEASLPSDALTVKVKPPQPAITPPSGPIAAKTPLTVTNLYTTVAPTLKMRRTGTTTEVAGTFTGSGATRTFTPRDNWLIGANSVTVTQTVNTVESDPSQPCTFTFNLSAPVMTRPTGPTHSRPTFEGTGHEGATVNVVQHNYPTPVLATGTVVNGEWQASLLAEIADLPVGPYQVSARQIVGAAQSGWMGAFTINIKPPKPAIMPPIGVIAARTPLTVTNLYTTRTPTLKMLRAGTTTEVAGTFTGSGDTRTFTPSADWSIGNNSVTVTQTVRNVESDPSQPCAFTFTLPRPEMTDPTGPTHSRPTFEGTGHEGATVNVVQHYGPSNLLATGTVVNGRWQAPFLAGREELPAGRYQVSAKQIVGAAQSGWMNAFALQIKPPQPAIMPPIGVIAARTPLTVTNLYTTRTPTLKMLRAGTTTEVAGTFTGSGATRTFTPSADWSIGAHSVTVTQTVDTVESDPSAVCTFTLIPTQLAILPPSEPVVQRSPLTVTQVDRRATHLKMSWAGTTDEVAGDFSGTGTTREFIPHTDWKWGSNSVTVVQTVEGVVSNPSAPCTFTLRPAQLIIDEPHEGSRHPVDVKISGSCLAGARVFVYSQAGTSLGEAVVSHTSWVFTYASPWPVGVKHVKAVQRVNGQDSLPSDVRMFKVIPEPPAITAPTPPLASRTPLVVTQVHSSVVNAGGLKMVHASTDIEVVGTFTGSGGTRTFTPGEDWSIGSNSVTVKQTVNTVESDPSVVCVFTLMPGQLIIDEPSEGSRHPVDVKISGSCLAGAKVSVSSRDNAYLGEATVTGASWEFLYPWAAGVKHVKAVQQVNGQDSLPSDVRMFKVIPEPPAITAPTPPLTSRTPLVVTQVHSSVVNASGLKMVHAGTDNEVGGAFTGSGGTRTFTPDEDWSIGSNSVTVTQTLNTVESDPSPPCAFTLILPPPVITGPSEPTNSRPTFAGTGYEDATVEVAEHTRLDTVLATATVHNGIWQATLHAQSPDLPAGRIYLSARQSVGEEWSEWLAPAFEIQIKPHQPVITPPREPLTPFGALTITQVHAEMSELKMLTDWGMDVGGTFSPVGTDWVFEPAMPWIIGDNAVKVVQVVDTVESDPSAVCTYKGRPPKPVITPPNGPLDPQGTLEITQVYIAPAD</sequence>
<dbReference type="InterPro" id="IPR013783">
    <property type="entry name" value="Ig-like_fold"/>
</dbReference>
<reference evidence="2 3" key="1">
    <citation type="submission" date="2018-06" db="EMBL/GenBank/DDBJ databases">
        <authorList>
            <person name="Zhirakovskaya E."/>
        </authorList>
    </citation>
    <scope>NUCLEOTIDE SEQUENCE [LARGE SCALE GENOMIC DNA]</scope>
    <source>
        <strain evidence="2 3">LY3</strain>
    </source>
</reference>
<gene>
    <name evidence="2" type="ORF">DOZ80_01445</name>
</gene>
<name>A0A327NDC4_PSEFL</name>
<evidence type="ECO:0008006" key="4">
    <source>
        <dbReference type="Google" id="ProtNLM"/>
    </source>
</evidence>
<comment type="caution">
    <text evidence="2">The sequence shown here is derived from an EMBL/GenBank/DDBJ whole genome shotgun (WGS) entry which is preliminary data.</text>
</comment>
<feature type="compositionally biased region" description="Polar residues" evidence="1">
    <location>
        <begin position="384"/>
        <end position="395"/>
    </location>
</feature>
<proteinExistence type="predicted"/>
<dbReference type="Gene3D" id="2.60.40.10">
    <property type="entry name" value="Immunoglobulins"/>
    <property type="match status" value="3"/>
</dbReference>
<evidence type="ECO:0000313" key="2">
    <source>
        <dbReference type="EMBL" id="RAI72239.1"/>
    </source>
</evidence>
<protein>
    <recommendedName>
        <fullName evidence="4">Bacterial Ig-like domain-containing protein</fullName>
    </recommendedName>
</protein>
<dbReference type="EMBL" id="QLIN01000001">
    <property type="protein sequence ID" value="RAI72239.1"/>
    <property type="molecule type" value="Genomic_DNA"/>
</dbReference>
<evidence type="ECO:0000313" key="3">
    <source>
        <dbReference type="Proteomes" id="UP000249493"/>
    </source>
</evidence>
<accession>A0A327NDC4</accession>
<organism evidence="2 3">
    <name type="scientific">Pseudomonas fluorescens</name>
    <dbReference type="NCBI Taxonomy" id="294"/>
    <lineage>
        <taxon>Bacteria</taxon>
        <taxon>Pseudomonadati</taxon>
        <taxon>Pseudomonadota</taxon>
        <taxon>Gammaproteobacteria</taxon>
        <taxon>Pseudomonadales</taxon>
        <taxon>Pseudomonadaceae</taxon>
        <taxon>Pseudomonas</taxon>
    </lineage>
</organism>
<feature type="region of interest" description="Disordered" evidence="1">
    <location>
        <begin position="384"/>
        <end position="422"/>
    </location>
</feature>
<dbReference type="Proteomes" id="UP000249493">
    <property type="component" value="Unassembled WGS sequence"/>
</dbReference>